<accession>A0A1U9Z3V2</accession>
<dbReference type="Proteomes" id="UP000191135">
    <property type="component" value="Chromosome"/>
</dbReference>
<dbReference type="OrthoDB" id="10012677at2"/>
<dbReference type="KEGG" id="mmed:Mame_03009"/>
<gene>
    <name evidence="2" type="ORF">Mame_03009</name>
</gene>
<keyword evidence="1" id="KW-0812">Transmembrane</keyword>
<keyword evidence="3" id="KW-1185">Reference proteome</keyword>
<keyword evidence="1" id="KW-1133">Transmembrane helix</keyword>
<dbReference type="STRING" id="1122214.Mame_03009"/>
<organism evidence="2 3">
    <name type="scientific">Martelella mediterranea DSM 17316</name>
    <dbReference type="NCBI Taxonomy" id="1122214"/>
    <lineage>
        <taxon>Bacteria</taxon>
        <taxon>Pseudomonadati</taxon>
        <taxon>Pseudomonadota</taxon>
        <taxon>Alphaproteobacteria</taxon>
        <taxon>Hyphomicrobiales</taxon>
        <taxon>Aurantimonadaceae</taxon>
        <taxon>Martelella</taxon>
    </lineage>
</organism>
<name>A0A1U9Z3V2_9HYPH</name>
<dbReference type="AlphaFoldDB" id="A0A1U9Z3V2"/>
<protein>
    <submittedName>
        <fullName evidence="2">Uncharacterized protein</fullName>
    </submittedName>
</protein>
<reference evidence="2 3" key="1">
    <citation type="submission" date="2017-03" db="EMBL/GenBank/DDBJ databases">
        <title>Foreign affairs: Plasmid Transfer between Roseobacters and Rhizobia.</title>
        <authorList>
            <person name="Bartling P."/>
            <person name="Bunk B."/>
            <person name="Overmann J."/>
            <person name="Brinkmann H."/>
            <person name="Petersen J."/>
        </authorList>
    </citation>
    <scope>NUCLEOTIDE SEQUENCE [LARGE SCALE GENOMIC DNA]</scope>
    <source>
        <strain evidence="2 3">MACL11</strain>
    </source>
</reference>
<evidence type="ECO:0000256" key="1">
    <source>
        <dbReference type="SAM" id="Phobius"/>
    </source>
</evidence>
<feature type="transmembrane region" description="Helical" evidence="1">
    <location>
        <begin position="33"/>
        <end position="52"/>
    </location>
</feature>
<evidence type="ECO:0000313" key="3">
    <source>
        <dbReference type="Proteomes" id="UP000191135"/>
    </source>
</evidence>
<dbReference type="RefSeq" id="WP_018066041.1">
    <property type="nucleotide sequence ID" value="NZ_AQWH01000018.1"/>
</dbReference>
<keyword evidence="1" id="KW-0472">Membrane</keyword>
<sequence>MRIVAFFFLRCFGFGLFVLPALSTLVHIPTDLLLWLTGLNFAVSAGLLASACNARYYGDVVYVLYDRHKTLAAGNGAIHWLELPADIRSSSTPFRFLSSQIPHIDEMRHGDPMRMYRTPIFGYLWWEHALPFPIAAEQRTA</sequence>
<dbReference type="EMBL" id="CP020330">
    <property type="protein sequence ID" value="AQZ52330.1"/>
    <property type="molecule type" value="Genomic_DNA"/>
</dbReference>
<evidence type="ECO:0000313" key="2">
    <source>
        <dbReference type="EMBL" id="AQZ52330.1"/>
    </source>
</evidence>
<proteinExistence type="predicted"/>